<evidence type="ECO:0000313" key="3">
    <source>
        <dbReference type="Proteomes" id="UP000789375"/>
    </source>
</evidence>
<feature type="compositionally biased region" description="Basic and acidic residues" evidence="1">
    <location>
        <begin position="1"/>
        <end position="12"/>
    </location>
</feature>
<organism evidence="2 3">
    <name type="scientific">Funneliformis mosseae</name>
    <name type="common">Endomycorrhizal fungus</name>
    <name type="synonym">Glomus mosseae</name>
    <dbReference type="NCBI Taxonomy" id="27381"/>
    <lineage>
        <taxon>Eukaryota</taxon>
        <taxon>Fungi</taxon>
        <taxon>Fungi incertae sedis</taxon>
        <taxon>Mucoromycota</taxon>
        <taxon>Glomeromycotina</taxon>
        <taxon>Glomeromycetes</taxon>
        <taxon>Glomerales</taxon>
        <taxon>Glomeraceae</taxon>
        <taxon>Funneliformis</taxon>
    </lineage>
</organism>
<accession>A0A9N9I8E1</accession>
<gene>
    <name evidence="2" type="ORF">FMOSSE_LOCUS15230</name>
</gene>
<feature type="non-terminal residue" evidence="2">
    <location>
        <position position="295"/>
    </location>
</feature>
<sequence>NDLTKDYDDQNHRTCTGGKQNRSTETFFPRISLDPSECSDVRKCMGQKMDKDTPCFSKKTLELIREFGQDNSSLNGHKAVHNNASQTIPWFQIYKKTDCNSESCVLNKPSFRKFAESKGFGSRFLDRELDINFKAYGPRDSTAWLSNRNIDETLQRWAHKFDDFYPCPFTMADFEERKERFATIDMIGVLEGDEPVDLGPEIGIKKRPHKTFGCCLNTDTSRGPGIHWTCIFVDCRGGNEWSIEWFNSAGHPPAVPVIVWLEKTRFKLQHHRKDIKVKIIIVSQIKHQKSQTECG</sequence>
<comment type="caution">
    <text evidence="2">The sequence shown here is derived from an EMBL/GenBank/DDBJ whole genome shotgun (WGS) entry which is preliminary data.</text>
</comment>
<dbReference type="AlphaFoldDB" id="A0A9N9I8E1"/>
<name>A0A9N9I8E1_FUNMO</name>
<protein>
    <submittedName>
        <fullName evidence="2">6004_t:CDS:1</fullName>
    </submittedName>
</protein>
<feature type="region of interest" description="Disordered" evidence="1">
    <location>
        <begin position="1"/>
        <end position="21"/>
    </location>
</feature>
<proteinExistence type="predicted"/>
<keyword evidence="3" id="KW-1185">Reference proteome</keyword>
<evidence type="ECO:0000256" key="1">
    <source>
        <dbReference type="SAM" id="MobiDB-lite"/>
    </source>
</evidence>
<dbReference type="Proteomes" id="UP000789375">
    <property type="component" value="Unassembled WGS sequence"/>
</dbReference>
<evidence type="ECO:0000313" key="2">
    <source>
        <dbReference type="EMBL" id="CAG8724451.1"/>
    </source>
</evidence>
<feature type="non-terminal residue" evidence="2">
    <location>
        <position position="1"/>
    </location>
</feature>
<dbReference type="EMBL" id="CAJVPP010014539">
    <property type="protein sequence ID" value="CAG8724451.1"/>
    <property type="molecule type" value="Genomic_DNA"/>
</dbReference>
<reference evidence="2" key="1">
    <citation type="submission" date="2021-06" db="EMBL/GenBank/DDBJ databases">
        <authorList>
            <person name="Kallberg Y."/>
            <person name="Tangrot J."/>
            <person name="Rosling A."/>
        </authorList>
    </citation>
    <scope>NUCLEOTIDE SEQUENCE</scope>
    <source>
        <strain evidence="2">87-6 pot B 2015</strain>
    </source>
</reference>